<accession>A0A1G1Z4M1</accession>
<keyword evidence="1" id="KW-1133">Transmembrane helix</keyword>
<feature type="transmembrane region" description="Helical" evidence="1">
    <location>
        <begin position="32"/>
        <end position="57"/>
    </location>
</feature>
<feature type="transmembrane region" description="Helical" evidence="1">
    <location>
        <begin position="77"/>
        <end position="100"/>
    </location>
</feature>
<feature type="transmembrane region" description="Helical" evidence="1">
    <location>
        <begin position="132"/>
        <end position="153"/>
    </location>
</feature>
<dbReference type="AlphaFoldDB" id="A0A1G1Z4M1"/>
<proteinExistence type="predicted"/>
<name>A0A1G1Z4M1_9BACT</name>
<gene>
    <name evidence="2" type="ORF">A3I31_03170</name>
</gene>
<evidence type="ECO:0000256" key="1">
    <source>
        <dbReference type="SAM" id="Phobius"/>
    </source>
</evidence>
<evidence type="ECO:0000313" key="3">
    <source>
        <dbReference type="Proteomes" id="UP000178808"/>
    </source>
</evidence>
<evidence type="ECO:0000313" key="2">
    <source>
        <dbReference type="EMBL" id="OGY59601.1"/>
    </source>
</evidence>
<keyword evidence="1" id="KW-0812">Transmembrane</keyword>
<keyword evidence="1" id="KW-0472">Membrane</keyword>
<reference evidence="2 3" key="1">
    <citation type="journal article" date="2016" name="Nat. Commun.">
        <title>Thousands of microbial genomes shed light on interconnected biogeochemical processes in an aquifer system.</title>
        <authorList>
            <person name="Anantharaman K."/>
            <person name="Brown C.T."/>
            <person name="Hug L.A."/>
            <person name="Sharon I."/>
            <person name="Castelle C.J."/>
            <person name="Probst A.J."/>
            <person name="Thomas B.C."/>
            <person name="Singh A."/>
            <person name="Wilkins M.J."/>
            <person name="Karaoz U."/>
            <person name="Brodie E.L."/>
            <person name="Williams K.H."/>
            <person name="Hubbard S.S."/>
            <person name="Banfield J.F."/>
        </authorList>
    </citation>
    <scope>NUCLEOTIDE SEQUENCE [LARGE SCALE GENOMIC DNA]</scope>
</reference>
<dbReference type="EMBL" id="MHIZ01000032">
    <property type="protein sequence ID" value="OGY59601.1"/>
    <property type="molecule type" value="Genomic_DNA"/>
</dbReference>
<sequence length="196" mass="23410">MFYFLVGIIVVILGASYFLVGRSFFIRRKHILLTSIFLIVLAWLVYQASLVYFAWLIDLQGRYLLPPYREIAYFLQYVGFRIFVPYIVSFLAGVIFFFAAKFLNRKYDERFFEPEEPYFLALSLFLLGHPGWLVYLVAVFVAYFFFHIIHAFIANRTDRLPFYHFWLPVALFVILLNEFWFSHTGFWSLMGFGKLM</sequence>
<feature type="transmembrane region" description="Helical" evidence="1">
    <location>
        <begin position="165"/>
        <end position="190"/>
    </location>
</feature>
<comment type="caution">
    <text evidence="2">The sequence shown here is derived from an EMBL/GenBank/DDBJ whole genome shotgun (WGS) entry which is preliminary data.</text>
</comment>
<feature type="transmembrane region" description="Helical" evidence="1">
    <location>
        <begin position="6"/>
        <end position="25"/>
    </location>
</feature>
<dbReference type="Proteomes" id="UP000178808">
    <property type="component" value="Unassembled WGS sequence"/>
</dbReference>
<organism evidence="2 3">
    <name type="scientific">Candidatus Colwellbacteria bacterium RIFCSPLOWO2_02_FULL_44_20b</name>
    <dbReference type="NCBI Taxonomy" id="1797691"/>
    <lineage>
        <taxon>Bacteria</taxon>
        <taxon>Candidatus Colwelliibacteriota</taxon>
    </lineage>
</organism>
<protein>
    <submittedName>
        <fullName evidence="2">Uncharacterized protein</fullName>
    </submittedName>
</protein>